<name>A0A6P8IAE7_ACTTE</name>
<evidence type="ECO:0000313" key="15">
    <source>
        <dbReference type="RefSeq" id="XP_031565112.1"/>
    </source>
</evidence>
<feature type="transmembrane region" description="Helical" evidence="10">
    <location>
        <begin position="266"/>
        <end position="286"/>
    </location>
</feature>
<dbReference type="GO" id="GO:0005886">
    <property type="term" value="C:plasma membrane"/>
    <property type="evidence" value="ECO:0007669"/>
    <property type="project" value="UniProtKB-SubCell"/>
</dbReference>
<evidence type="ECO:0000256" key="2">
    <source>
        <dbReference type="ARBA" id="ARBA00022475"/>
    </source>
</evidence>
<organism evidence="12 14">
    <name type="scientific">Actinia tenebrosa</name>
    <name type="common">Australian red waratah sea anemone</name>
    <dbReference type="NCBI Taxonomy" id="6105"/>
    <lineage>
        <taxon>Eukaryota</taxon>
        <taxon>Metazoa</taxon>
        <taxon>Cnidaria</taxon>
        <taxon>Anthozoa</taxon>
        <taxon>Hexacorallia</taxon>
        <taxon>Actiniaria</taxon>
        <taxon>Actiniidae</taxon>
        <taxon>Actinia</taxon>
    </lineage>
</organism>
<dbReference type="GO" id="GO:0004993">
    <property type="term" value="F:G protein-coupled serotonin receptor activity"/>
    <property type="evidence" value="ECO:0007669"/>
    <property type="project" value="TreeGrafter"/>
</dbReference>
<dbReference type="KEGG" id="aten:116300371"/>
<evidence type="ECO:0000313" key="17">
    <source>
        <dbReference type="RefSeq" id="XP_031565128.1"/>
    </source>
</evidence>
<dbReference type="InterPro" id="IPR000276">
    <property type="entry name" value="GPCR_Rhodpsn"/>
</dbReference>
<evidence type="ECO:0000313" key="20">
    <source>
        <dbReference type="RefSeq" id="XP_031565146.1"/>
    </source>
</evidence>
<evidence type="ECO:0000313" key="13">
    <source>
        <dbReference type="RefSeq" id="XP_031565095.1"/>
    </source>
</evidence>
<dbReference type="AlphaFoldDB" id="A0A6P8IAE7"/>
<evidence type="ECO:0000313" key="19">
    <source>
        <dbReference type="RefSeq" id="XP_031565142.1"/>
    </source>
</evidence>
<keyword evidence="12" id="KW-1185">Reference proteome</keyword>
<evidence type="ECO:0000259" key="11">
    <source>
        <dbReference type="PROSITE" id="PS50262"/>
    </source>
</evidence>
<evidence type="ECO:0000256" key="3">
    <source>
        <dbReference type="ARBA" id="ARBA00022692"/>
    </source>
</evidence>
<gene>
    <name evidence="13 14 15 16 17 18 19 20 21" type="primary">LOC116300371</name>
</gene>
<accession>A0A6P8IAE7</accession>
<keyword evidence="4 10" id="KW-1133">Transmembrane helix</keyword>
<protein>
    <submittedName>
        <fullName evidence="13 14">D(2) dopamine receptor-like</fullName>
    </submittedName>
</protein>
<comment type="similarity">
    <text evidence="9">Belongs to the G-protein coupled receptor 1 family.</text>
</comment>
<dbReference type="GO" id="GO:0007187">
    <property type="term" value="P:G protein-coupled receptor signaling pathway, coupled to cyclic nucleotide second messenger"/>
    <property type="evidence" value="ECO:0007669"/>
    <property type="project" value="TreeGrafter"/>
</dbReference>
<evidence type="ECO:0000256" key="8">
    <source>
        <dbReference type="ARBA" id="ARBA00023224"/>
    </source>
</evidence>
<dbReference type="OrthoDB" id="9445642at2759"/>
<dbReference type="PANTHER" id="PTHR24247">
    <property type="entry name" value="5-HYDROXYTRYPTAMINE RECEPTOR"/>
    <property type="match status" value="1"/>
</dbReference>
<keyword evidence="3 9" id="KW-0812">Transmembrane</keyword>
<dbReference type="RefSeq" id="XP_031565103.1">
    <property type="nucleotide sequence ID" value="XM_031709243.1"/>
</dbReference>
<sequence>MSNNSTNVSSSVLALKQGLTRTELNVFLVFSVFLVGVVIFNNLLVILAAYSNPRLRRSTYSIFVSLAVSDFLVGAVSMPLWIYMMATSARMPQGVYVFYIVFDIFSAMASILHLASVSIERYLAVSKPAKHKLTSQQPYRNTLAAVWIFAAFIAGLYPLQKTFNWIAIYTILVFSLGFFIPLVIISTMYIKIFRISTKIIAPLERRTSKEDLKRHLRKEHQLARTGALVTGLFFITWIPFFTVSLVGTFCHLCLMPIPGFDWKLTAFVKFMHYGNSAMNTCIYAFLNTEMRRTFVRLFSSLTPKICPVRLLHFIERTRRWRDIRKHMKPPQRLGPVIFAN</sequence>
<dbReference type="GO" id="GO:0030594">
    <property type="term" value="F:neurotransmitter receptor activity"/>
    <property type="evidence" value="ECO:0007669"/>
    <property type="project" value="TreeGrafter"/>
</dbReference>
<evidence type="ECO:0000256" key="9">
    <source>
        <dbReference type="RuleBase" id="RU000688"/>
    </source>
</evidence>
<dbReference type="InterPro" id="IPR017452">
    <property type="entry name" value="GPCR_Rhodpsn_7TM"/>
</dbReference>
<evidence type="ECO:0000313" key="14">
    <source>
        <dbReference type="RefSeq" id="XP_031565103.1"/>
    </source>
</evidence>
<evidence type="ECO:0000313" key="21">
    <source>
        <dbReference type="RefSeq" id="XP_031565154.1"/>
    </source>
</evidence>
<feature type="transmembrane region" description="Helical" evidence="10">
    <location>
        <begin position="222"/>
        <end position="246"/>
    </location>
</feature>
<comment type="subcellular location">
    <subcellularLocation>
        <location evidence="1">Cell membrane</location>
        <topology evidence="1">Multi-pass membrane protein</topology>
    </subcellularLocation>
</comment>
<keyword evidence="8 9" id="KW-0807">Transducer</keyword>
<evidence type="ECO:0000256" key="10">
    <source>
        <dbReference type="SAM" id="Phobius"/>
    </source>
</evidence>
<evidence type="ECO:0000313" key="16">
    <source>
        <dbReference type="RefSeq" id="XP_031565121.1"/>
    </source>
</evidence>
<dbReference type="RefSeq" id="XP_031565095.1">
    <property type="nucleotide sequence ID" value="XM_031709235.1"/>
</dbReference>
<evidence type="ECO:0000256" key="5">
    <source>
        <dbReference type="ARBA" id="ARBA00023040"/>
    </source>
</evidence>
<feature type="transmembrane region" description="Helical" evidence="10">
    <location>
        <begin position="26"/>
        <end position="50"/>
    </location>
</feature>
<evidence type="ECO:0000256" key="1">
    <source>
        <dbReference type="ARBA" id="ARBA00004651"/>
    </source>
</evidence>
<dbReference type="RefSeq" id="XP_031565121.1">
    <property type="nucleotide sequence ID" value="XM_031709261.1"/>
</dbReference>
<dbReference type="Gene3D" id="1.20.1070.10">
    <property type="entry name" value="Rhodopsin 7-helix transmembrane proteins"/>
    <property type="match status" value="1"/>
</dbReference>
<dbReference type="RefSeq" id="XP_031565142.1">
    <property type="nucleotide sequence ID" value="XM_031709282.1"/>
</dbReference>
<dbReference type="Proteomes" id="UP000515163">
    <property type="component" value="Unplaced"/>
</dbReference>
<keyword evidence="7 9" id="KW-0675">Receptor</keyword>
<dbReference type="SUPFAM" id="SSF81321">
    <property type="entry name" value="Family A G protein-coupled receptor-like"/>
    <property type="match status" value="1"/>
</dbReference>
<evidence type="ECO:0000313" key="18">
    <source>
        <dbReference type="RefSeq" id="XP_031565133.1"/>
    </source>
</evidence>
<feature type="domain" description="G-protein coupled receptors family 1 profile" evidence="11">
    <location>
        <begin position="41"/>
        <end position="283"/>
    </location>
</feature>
<dbReference type="RefSeq" id="XP_031565128.1">
    <property type="nucleotide sequence ID" value="XM_031709268.1"/>
</dbReference>
<dbReference type="SMART" id="SM01381">
    <property type="entry name" value="7TM_GPCR_Srsx"/>
    <property type="match status" value="1"/>
</dbReference>
<dbReference type="PANTHER" id="PTHR24247:SF202">
    <property type="entry name" value="5-HYDROXYTRYPTAMINE RECEPTOR 1"/>
    <property type="match status" value="1"/>
</dbReference>
<dbReference type="RefSeq" id="XP_031565133.1">
    <property type="nucleotide sequence ID" value="XM_031709273.1"/>
</dbReference>
<evidence type="ECO:0000256" key="6">
    <source>
        <dbReference type="ARBA" id="ARBA00023136"/>
    </source>
</evidence>
<dbReference type="GO" id="GO:0030425">
    <property type="term" value="C:dendrite"/>
    <property type="evidence" value="ECO:0007669"/>
    <property type="project" value="TreeGrafter"/>
</dbReference>
<dbReference type="RefSeq" id="XP_031565146.1">
    <property type="nucleotide sequence ID" value="XM_031709286.1"/>
</dbReference>
<feature type="transmembrane region" description="Helical" evidence="10">
    <location>
        <begin position="96"/>
        <end position="119"/>
    </location>
</feature>
<reference evidence="13 14" key="1">
    <citation type="submission" date="2025-04" db="UniProtKB">
        <authorList>
            <consortium name="RefSeq"/>
        </authorList>
    </citation>
    <scope>IDENTIFICATION</scope>
    <source>
        <tissue evidence="13 14">Tentacle</tissue>
    </source>
</reference>
<keyword evidence="6 10" id="KW-0472">Membrane</keyword>
<dbReference type="GeneID" id="116300371"/>
<dbReference type="RefSeq" id="XP_031565112.1">
    <property type="nucleotide sequence ID" value="XM_031709252.1"/>
</dbReference>
<feature type="transmembrane region" description="Helical" evidence="10">
    <location>
        <begin position="165"/>
        <end position="190"/>
    </location>
</feature>
<evidence type="ECO:0000256" key="4">
    <source>
        <dbReference type="ARBA" id="ARBA00022989"/>
    </source>
</evidence>
<dbReference type="PROSITE" id="PS50262">
    <property type="entry name" value="G_PROTEIN_RECEP_F1_2"/>
    <property type="match status" value="1"/>
</dbReference>
<keyword evidence="2" id="KW-1003">Cell membrane</keyword>
<dbReference type="PRINTS" id="PR00237">
    <property type="entry name" value="GPCRRHODOPSN"/>
</dbReference>
<dbReference type="GO" id="GO:0007268">
    <property type="term" value="P:chemical synaptic transmission"/>
    <property type="evidence" value="ECO:0007669"/>
    <property type="project" value="TreeGrafter"/>
</dbReference>
<evidence type="ECO:0000313" key="12">
    <source>
        <dbReference type="Proteomes" id="UP000515163"/>
    </source>
</evidence>
<evidence type="ECO:0000256" key="7">
    <source>
        <dbReference type="ARBA" id="ARBA00023170"/>
    </source>
</evidence>
<feature type="transmembrane region" description="Helical" evidence="10">
    <location>
        <begin position="139"/>
        <end position="159"/>
    </location>
</feature>
<dbReference type="GO" id="GO:0045202">
    <property type="term" value="C:synapse"/>
    <property type="evidence" value="ECO:0007669"/>
    <property type="project" value="GOC"/>
</dbReference>
<dbReference type="PROSITE" id="PS00237">
    <property type="entry name" value="G_PROTEIN_RECEP_F1_1"/>
    <property type="match status" value="1"/>
</dbReference>
<proteinExistence type="inferred from homology"/>
<dbReference type="RefSeq" id="XP_031565154.1">
    <property type="nucleotide sequence ID" value="XM_031709294.1"/>
</dbReference>
<feature type="transmembrane region" description="Helical" evidence="10">
    <location>
        <begin position="62"/>
        <end position="84"/>
    </location>
</feature>
<keyword evidence="5 9" id="KW-0297">G-protein coupled receptor</keyword>
<dbReference type="Pfam" id="PF00001">
    <property type="entry name" value="7tm_1"/>
    <property type="match status" value="1"/>
</dbReference>